<keyword evidence="2" id="KW-0597">Phosphoprotein</keyword>
<dbReference type="PANTHER" id="PTHR43775">
    <property type="entry name" value="FATTY ACID SYNTHASE"/>
    <property type="match status" value="1"/>
</dbReference>
<evidence type="ECO:0000256" key="6">
    <source>
        <dbReference type="SAM" id="MobiDB-lite"/>
    </source>
</evidence>
<dbReference type="GO" id="GO:0006633">
    <property type="term" value="P:fatty acid biosynthetic process"/>
    <property type="evidence" value="ECO:0007669"/>
    <property type="project" value="TreeGrafter"/>
</dbReference>
<dbReference type="Proteomes" id="UP000549695">
    <property type="component" value="Unassembled WGS sequence"/>
</dbReference>
<organism evidence="9 10">
    <name type="scientific">Pseudonocardia alni</name>
    <name type="common">Amycolata alni</name>
    <dbReference type="NCBI Taxonomy" id="33907"/>
    <lineage>
        <taxon>Bacteria</taxon>
        <taxon>Bacillati</taxon>
        <taxon>Actinomycetota</taxon>
        <taxon>Actinomycetes</taxon>
        <taxon>Pseudonocardiales</taxon>
        <taxon>Pseudonocardiaceae</taxon>
        <taxon>Pseudonocardia</taxon>
    </lineage>
</organism>
<evidence type="ECO:0000259" key="8">
    <source>
        <dbReference type="PROSITE" id="PS52019"/>
    </source>
</evidence>
<dbReference type="Pfam" id="PF13561">
    <property type="entry name" value="adh_short_C2"/>
    <property type="match status" value="1"/>
</dbReference>
<dbReference type="InterPro" id="IPR020841">
    <property type="entry name" value="PKS_Beta-ketoAc_synthase_dom"/>
</dbReference>
<feature type="region of interest" description="N-terminal hotdog fold" evidence="4">
    <location>
        <begin position="1614"/>
        <end position="1747"/>
    </location>
</feature>
<feature type="active site" description="Proton acceptor; for dehydratase activity" evidence="4">
    <location>
        <position position="1650"/>
    </location>
</feature>
<dbReference type="Gene3D" id="3.40.47.10">
    <property type="match status" value="2"/>
</dbReference>
<feature type="compositionally biased region" description="Pro residues" evidence="6">
    <location>
        <begin position="1593"/>
        <end position="1611"/>
    </location>
</feature>
<evidence type="ECO:0000256" key="3">
    <source>
        <dbReference type="ARBA" id="ARBA00023002"/>
    </source>
</evidence>
<evidence type="ECO:0000256" key="5">
    <source>
        <dbReference type="RuleBase" id="RU003694"/>
    </source>
</evidence>
<dbReference type="FunFam" id="3.40.50.720:FF:000084">
    <property type="entry name" value="Short-chain dehydrogenase reductase"/>
    <property type="match status" value="1"/>
</dbReference>
<accession>A0A852W4Q3</accession>
<reference evidence="9 10" key="1">
    <citation type="submission" date="2020-07" db="EMBL/GenBank/DDBJ databases">
        <title>Sequencing the genomes of 1000 actinobacteria strains.</title>
        <authorList>
            <person name="Klenk H.-P."/>
        </authorList>
    </citation>
    <scope>NUCLEOTIDE SEQUENCE [LARGE SCALE GENOMIC DNA]</scope>
    <source>
        <strain evidence="9 10">DSM 44749</strain>
    </source>
</reference>
<dbReference type="InterPro" id="IPR049900">
    <property type="entry name" value="PKS_mFAS_DH"/>
</dbReference>
<dbReference type="InterPro" id="IPR049552">
    <property type="entry name" value="PKS_DH_N"/>
</dbReference>
<dbReference type="GO" id="GO:0016491">
    <property type="term" value="F:oxidoreductase activity"/>
    <property type="evidence" value="ECO:0007669"/>
    <property type="project" value="UniProtKB-KW"/>
</dbReference>
<sequence>MNGHEGSPDDLTGRIALVTGAARSLGADIVRSLARRGAHVIVNYFHSVEAARELEAELRAAGRSCEFIRASVAKTAEVDRMFDLVRERHGGLDILVNNAAAGAFLPLLDVDDVYWERAWRTNVMGPYHCSRRAAELMDGRSGAAVLCLSAVGSHLPVPGYGPGGVTKAAAESLVRYLALELAPRGIRVNTVLLGSVASDIVRSLADPDTIGDRSDDERLLRRTISTPDAADLICHFLHPHAGFVTGQTLVADGGIGLTGMQTLQLHSNLAAHAAPARGSASPAPAGPPSGGPQPAGTVAGTPSEEPRAEAVAADDDAVAVVGIGVALPGANDRRELWDRLREATLQASEPTGFALEHFHASDPTVPDRFHARRAGYLTGFVPDPRSLSEPHGLRDHPGVAPTARWLRHCAVQALDGVRRGAGDRWLAVTTGAHDHIGLGDRAPVLGAQYASMLRGTTAADSGGDWLGEMAEHAVLAHYSGSGADPLMHQPASVSRVALGGLVPDDARHLTLDAACASGLYVLDAAVKALREGTCDVALAGGTSVAEPTLLTLFCKAQGITPSGRVRPFDRDADGTLLAEGAVALVLKTHAKAVADGDEILGLVLGTGLSADGRGKGIHAPAERGQELAISRAWADAGVGPDDLDWIVAHGTGTPTGDEVEARALLARLGERRRTCLLTSNKQVFGHTGVLAGLVSVAHALTAIEHGAIPAQTDRIAPHALLEGEERLRVPVADVGWRPSDRPRIVGVSSFGLGGADAHAVLADRVPTRRPARVPPEDLVVVGWNTHLPGSDRDATAAWLAGTGPGPSAGFGDPYPVPSPREVRIPPRTTAHMDPSHLMMLQAVDPLLAQLGAAAGDLRPDTALLIGSALPSRHATRMAVRVHAAECADALGLLPDPGMVATLRERLTAAVDAFAPDISEDDFTGAVSCIAAGRVTNYDDLQGFGVAVYDHRDSGTAALDLAMRQLRHGACALALVGAVSVAPVRGWDGHLGPLVPDGATIAEGAAVVALARRSTAERHGLPILGTVASAGPGAAPPAPPAPDRTYLAVDALFALLHGVVTGRETLVGASDPVTPGLRFTGVRPADAPEPDIGTRGTVDLVDMPAPPGRTLPHPVPPGTVVVTDSADSADLAAALEGCVDVAVWTTDGVAAQDAAGALADLPFVPAHVRVLTRFTDRGDAPADVERAEILQDLLLTTTQALLPALRNGGTVGAALLDALPGDRPHPLAGLFTGFVRSVRAEITQCGGAALLTAAPDALTALHQLARASGDAGPLHTVAARGDGSWARMDVCPDGVPAGPGGIPLGPGSVVVAFGGARGITPELLHALAVRVERPHVYLIGRTPVPAGPPTEPVPQAEFIAEQRRLHPELSLRELKARYDRLDAAREVRATLRRLAEVCGPDRVHHRVCDVLDGEATTAVLDEIHDRHGRVDLVVNAVLDLRPRALHAKALADFRAVRATKATGYRNLKHALAGRPPTILATFSTLATVAPAPGDVDYCAVNSYLEYATAAADRDLPTGHREIAILWSGWKDVGVASSVAMEETLRRNNMDAYITPAQGCAQFLSSLAHPPANGLTFFLRGPERAMLARRGIGPDAPPMPPPDVPDPAVPGPEPASPLLDGITMEGRSWVVATKTWDPRTLDERDGRWMRHHRVNGAVVLPGTFALEAAAAAATRLRPEMAVTGFRDLACHASVTVRPDGPPRTVTVSARVTTEDPAGARVSVRVTTNRVSATGKVLRFGDLCYEADVLLAPVRPHLGPAPDLRAHTPVPGFRMPIYDRHPVLALSGPFAGTSAHAHGPDGTSALFSFDHAGFSAELGGTTVPSILIDALAHLLLVPRDGAEGGPPVPGPLAGIAEVDLGCAGNDCDLAARHPVVRLGHDTASGVLTAAADGRVLVRVRGVTAFSSSEPGRLVRPGADDHRPVPA</sequence>
<dbReference type="CDD" id="cd00833">
    <property type="entry name" value="PKS"/>
    <property type="match status" value="1"/>
</dbReference>
<dbReference type="PRINTS" id="PR00081">
    <property type="entry name" value="GDHRDH"/>
</dbReference>
<dbReference type="InterPro" id="IPR057326">
    <property type="entry name" value="KR_dom"/>
</dbReference>
<dbReference type="InterPro" id="IPR050091">
    <property type="entry name" value="PKS_NRPS_Biosynth_Enz"/>
</dbReference>
<protein>
    <submittedName>
        <fullName evidence="9">NAD(P)-dependent dehydrogenase (Short-subunit alcohol dehydrogenase family)/3-oxoacyl-(Acyl-carrier-protein) synthase</fullName>
    </submittedName>
</protein>
<dbReference type="GO" id="GO:0004312">
    <property type="term" value="F:fatty acid synthase activity"/>
    <property type="evidence" value="ECO:0007669"/>
    <property type="project" value="TreeGrafter"/>
</dbReference>
<keyword evidence="10" id="KW-1185">Reference proteome</keyword>
<evidence type="ECO:0000313" key="9">
    <source>
        <dbReference type="EMBL" id="NYG01754.1"/>
    </source>
</evidence>
<dbReference type="Pfam" id="PF00109">
    <property type="entry name" value="ketoacyl-synt"/>
    <property type="match status" value="2"/>
</dbReference>
<dbReference type="InterPro" id="IPR014030">
    <property type="entry name" value="Ketoacyl_synth_N"/>
</dbReference>
<dbReference type="SUPFAM" id="SSF51735">
    <property type="entry name" value="NAD(P)-binding Rossmann-fold domains"/>
    <property type="match status" value="2"/>
</dbReference>
<feature type="domain" description="PKS/mFAS DH" evidence="8">
    <location>
        <begin position="1614"/>
        <end position="1910"/>
    </location>
</feature>
<dbReference type="SUPFAM" id="SSF53901">
    <property type="entry name" value="Thiolase-like"/>
    <property type="match status" value="3"/>
</dbReference>
<feature type="compositionally biased region" description="Low complexity" evidence="6">
    <location>
        <begin position="271"/>
        <end position="283"/>
    </location>
</feature>
<dbReference type="InterPro" id="IPR014031">
    <property type="entry name" value="Ketoacyl_synth_C"/>
</dbReference>
<dbReference type="InterPro" id="IPR036291">
    <property type="entry name" value="NAD(P)-bd_dom_sf"/>
</dbReference>
<dbReference type="Pfam" id="PF21089">
    <property type="entry name" value="PKS_DH_N"/>
    <property type="match status" value="1"/>
</dbReference>
<dbReference type="PANTHER" id="PTHR43775:SF37">
    <property type="entry name" value="SI:DKEY-61P9.11"/>
    <property type="match status" value="1"/>
</dbReference>
<feature type="region of interest" description="Disordered" evidence="6">
    <location>
        <begin position="1588"/>
        <end position="1611"/>
    </location>
</feature>
<feature type="domain" description="Ketosynthase family 3 (KS3)" evidence="7">
    <location>
        <begin position="315"/>
        <end position="763"/>
    </location>
</feature>
<dbReference type="SMART" id="SM00822">
    <property type="entry name" value="PKS_KR"/>
    <property type="match status" value="1"/>
</dbReference>
<dbReference type="PROSITE" id="PS52019">
    <property type="entry name" value="PKS_MFAS_DH"/>
    <property type="match status" value="1"/>
</dbReference>
<dbReference type="InterPro" id="IPR042104">
    <property type="entry name" value="PKS_dehydratase_sf"/>
</dbReference>
<keyword evidence="1" id="KW-0596">Phosphopantetheine</keyword>
<dbReference type="Gene3D" id="3.10.129.110">
    <property type="entry name" value="Polyketide synthase dehydratase"/>
    <property type="match status" value="1"/>
</dbReference>
<name>A0A852W4Q3_PSEA5</name>
<proteinExistence type="inferred from homology"/>
<keyword evidence="5" id="KW-0808">Transferase</keyword>
<dbReference type="PROSITE" id="PS52004">
    <property type="entry name" value="KS3_2"/>
    <property type="match status" value="1"/>
</dbReference>
<dbReference type="SMART" id="SM00825">
    <property type="entry name" value="PKS_KS"/>
    <property type="match status" value="1"/>
</dbReference>
<gene>
    <name evidence="9" type="ORF">HDA37_002039</name>
</gene>
<evidence type="ECO:0000256" key="1">
    <source>
        <dbReference type="ARBA" id="ARBA00022450"/>
    </source>
</evidence>
<feature type="region of interest" description="Disordered" evidence="6">
    <location>
        <begin position="271"/>
        <end position="312"/>
    </location>
</feature>
<evidence type="ECO:0000313" key="10">
    <source>
        <dbReference type="Proteomes" id="UP000549695"/>
    </source>
</evidence>
<comment type="similarity">
    <text evidence="5">Belongs to the thiolase-like superfamily. Beta-ketoacyl-ACP synthases family.</text>
</comment>
<feature type="active site" description="Proton donor; for dehydratase activity" evidence="4">
    <location>
        <position position="1826"/>
    </location>
</feature>
<dbReference type="Pfam" id="PF02801">
    <property type="entry name" value="Ketoacyl-synt_C"/>
    <property type="match status" value="1"/>
</dbReference>
<feature type="region of interest" description="C-terminal hotdog fold" evidence="4">
    <location>
        <begin position="1766"/>
        <end position="1910"/>
    </location>
</feature>
<dbReference type="Gene3D" id="3.40.50.720">
    <property type="entry name" value="NAD(P)-binding Rossmann-like Domain"/>
    <property type="match status" value="2"/>
</dbReference>
<dbReference type="GeneID" id="98051815"/>
<comment type="caution">
    <text evidence="9">The sequence shown here is derived from an EMBL/GenBank/DDBJ whole genome shotgun (WGS) entry which is preliminary data.</text>
</comment>
<dbReference type="RefSeq" id="WP_179760940.1">
    <property type="nucleotide sequence ID" value="NZ_BAAAJZ010000015.1"/>
</dbReference>
<evidence type="ECO:0000259" key="7">
    <source>
        <dbReference type="PROSITE" id="PS52004"/>
    </source>
</evidence>
<dbReference type="InterPro" id="IPR002347">
    <property type="entry name" value="SDR_fam"/>
</dbReference>
<dbReference type="EMBL" id="JACCCZ010000001">
    <property type="protein sequence ID" value="NYG01754.1"/>
    <property type="molecule type" value="Genomic_DNA"/>
</dbReference>
<evidence type="ECO:0000256" key="2">
    <source>
        <dbReference type="ARBA" id="ARBA00022553"/>
    </source>
</evidence>
<dbReference type="InterPro" id="IPR016039">
    <property type="entry name" value="Thiolase-like"/>
</dbReference>
<keyword evidence="3" id="KW-0560">Oxidoreductase</keyword>
<dbReference type="Pfam" id="PF08659">
    <property type="entry name" value="KR"/>
    <property type="match status" value="1"/>
</dbReference>
<dbReference type="InterPro" id="IPR013968">
    <property type="entry name" value="PKS_KR"/>
</dbReference>
<evidence type="ECO:0000256" key="4">
    <source>
        <dbReference type="PROSITE-ProRule" id="PRU01363"/>
    </source>
</evidence>